<dbReference type="InterPro" id="IPR006939">
    <property type="entry name" value="SNF5"/>
</dbReference>
<keyword evidence="4" id="KW-0804">Transcription</keyword>
<dbReference type="SUPFAM" id="SSF47095">
    <property type="entry name" value="HMG-box"/>
    <property type="match status" value="1"/>
</dbReference>
<accession>F0WHW1</accession>
<evidence type="ECO:0000256" key="1">
    <source>
        <dbReference type="ARBA" id="ARBA00004123"/>
    </source>
</evidence>
<dbReference type="SMART" id="SM00398">
    <property type="entry name" value="HMG"/>
    <property type="match status" value="1"/>
</dbReference>
<proteinExistence type="inferred from homology"/>
<keyword evidence="6" id="KW-0238">DNA-binding</keyword>
<dbReference type="GO" id="GO:0000228">
    <property type="term" value="C:nuclear chromosome"/>
    <property type="evidence" value="ECO:0007669"/>
    <property type="project" value="InterPro"/>
</dbReference>
<evidence type="ECO:0000313" key="9">
    <source>
        <dbReference type="EMBL" id="CCA20837.1"/>
    </source>
</evidence>
<dbReference type="Gene3D" id="1.10.260.40">
    <property type="entry name" value="lambda repressor-like DNA-binding domains"/>
    <property type="match status" value="1"/>
</dbReference>
<dbReference type="PANTHER" id="PTHR10019">
    <property type="entry name" value="SNF5"/>
    <property type="match status" value="1"/>
</dbReference>
<feature type="DNA-binding region" description="HMG box" evidence="6">
    <location>
        <begin position="326"/>
        <end position="394"/>
    </location>
</feature>
<protein>
    <submittedName>
        <fullName evidence="9">SWI/SNFrelated matrixassociated actindependent regulator of chromatin putative</fullName>
    </submittedName>
</protein>
<dbReference type="PROSITE" id="PS50118">
    <property type="entry name" value="HMG_BOX_2"/>
    <property type="match status" value="1"/>
</dbReference>
<evidence type="ECO:0000259" key="8">
    <source>
        <dbReference type="PROSITE" id="PS50118"/>
    </source>
</evidence>
<dbReference type="InterPro" id="IPR036910">
    <property type="entry name" value="HMG_box_dom_sf"/>
</dbReference>
<dbReference type="InterPro" id="IPR001387">
    <property type="entry name" value="Cro/C1-type_HTH"/>
</dbReference>
<dbReference type="InterPro" id="IPR009071">
    <property type="entry name" value="HMG_box_dom"/>
</dbReference>
<sequence length="472" mass="54410">MTSREFAHLQPDNSEIERSVLAQEVETLRNRLGLRQVDVSKECGVNASMLSQWMLGRYKGNVARVLLQSLSELAVMESMREETSVPVPKGELFNCGRLLFIEGCNNQTPSQKCYLLPIRLDVDVDGYRYIDSFSWNLYESGFTFQTFAAAIVRDLDLPECFYREIANSVASQVEAAKRTIPWHQGVVTESLHPIHINLRIKDTVLIDRFEWDLSNEQNDPEYFAQVMCDELGLSGEFEAQIALSIREQLREYSRLIREGLRERVTRLPSVTSAFRDRQDASHWEPQVKYIHADDIPQLEREDFKRMRPHSHSTSVCAAAAIKPNRPPKPVNTFLMFCRERRKKIMEANPSISAKDASKILGEIWQKLSEHDRAKYQPMTDLENERRLNEWRLKENLPLLRSTRVRAIPSTMEQETLLANSKAHSVDSEAIDAEDKEEEGDEDEEDEEEEDEDDVVESNQSVDGLNLDPEDDM</sequence>
<dbReference type="GO" id="GO:0006338">
    <property type="term" value="P:chromatin remodeling"/>
    <property type="evidence" value="ECO:0007669"/>
    <property type="project" value="InterPro"/>
</dbReference>
<keyword evidence="3" id="KW-0805">Transcription regulation</keyword>
<dbReference type="InterPro" id="IPR010982">
    <property type="entry name" value="Lambda_DNA-bd_dom_sf"/>
</dbReference>
<dbReference type="AlphaFoldDB" id="F0WHW1"/>
<dbReference type="Pfam" id="PF04855">
    <property type="entry name" value="SNF5"/>
    <property type="match status" value="2"/>
</dbReference>
<keyword evidence="5 6" id="KW-0539">Nucleus</keyword>
<dbReference type="Pfam" id="PF00505">
    <property type="entry name" value="HMG_box"/>
    <property type="match status" value="1"/>
</dbReference>
<feature type="region of interest" description="Disordered" evidence="7">
    <location>
        <begin position="416"/>
        <end position="472"/>
    </location>
</feature>
<dbReference type="HOGENOM" id="CLU_034163_0_0_1"/>
<reference evidence="9" key="2">
    <citation type="submission" date="2011-02" db="EMBL/GenBank/DDBJ databases">
        <authorList>
            <person name="MacLean D."/>
        </authorList>
    </citation>
    <scope>NUCLEOTIDE SEQUENCE</scope>
</reference>
<reference evidence="9" key="1">
    <citation type="journal article" date="2011" name="PLoS Biol.">
        <title>Gene gain and loss during evolution of obligate parasitism in the white rust pathogen of Arabidopsis thaliana.</title>
        <authorList>
            <person name="Kemen E."/>
            <person name="Gardiner A."/>
            <person name="Schultz-Larsen T."/>
            <person name="Kemen A.C."/>
            <person name="Balmuth A.L."/>
            <person name="Robert-Seilaniantz A."/>
            <person name="Bailey K."/>
            <person name="Holub E."/>
            <person name="Studholme D.J."/>
            <person name="Maclean D."/>
            <person name="Jones J.D."/>
        </authorList>
    </citation>
    <scope>NUCLEOTIDE SEQUENCE</scope>
</reference>
<dbReference type="EMBL" id="FR824150">
    <property type="protein sequence ID" value="CCA20837.1"/>
    <property type="molecule type" value="Genomic_DNA"/>
</dbReference>
<evidence type="ECO:0000256" key="4">
    <source>
        <dbReference type="ARBA" id="ARBA00023163"/>
    </source>
</evidence>
<dbReference type="SUPFAM" id="SSF47413">
    <property type="entry name" value="lambda repressor-like DNA-binding domains"/>
    <property type="match status" value="1"/>
</dbReference>
<dbReference type="FunFam" id="1.10.30.10:FF:000054">
    <property type="entry name" value="Swi snf-related matrix-associated actin-dependent regulator of"/>
    <property type="match status" value="1"/>
</dbReference>
<dbReference type="CDD" id="cd00093">
    <property type="entry name" value="HTH_XRE"/>
    <property type="match status" value="1"/>
</dbReference>
<comment type="subcellular location">
    <subcellularLocation>
        <location evidence="1">Nucleus</location>
    </subcellularLocation>
</comment>
<dbReference type="Gene3D" id="1.10.30.10">
    <property type="entry name" value="High mobility group box domain"/>
    <property type="match status" value="1"/>
</dbReference>
<dbReference type="GO" id="GO:0003677">
    <property type="term" value="F:DNA binding"/>
    <property type="evidence" value="ECO:0007669"/>
    <property type="project" value="UniProtKB-UniRule"/>
</dbReference>
<feature type="domain" description="HMG box" evidence="8">
    <location>
        <begin position="326"/>
        <end position="394"/>
    </location>
</feature>
<organism evidence="9">
    <name type="scientific">Albugo laibachii Nc14</name>
    <dbReference type="NCBI Taxonomy" id="890382"/>
    <lineage>
        <taxon>Eukaryota</taxon>
        <taxon>Sar</taxon>
        <taxon>Stramenopiles</taxon>
        <taxon>Oomycota</taxon>
        <taxon>Peronosporomycetes</taxon>
        <taxon>Albuginales</taxon>
        <taxon>Albuginaceae</taxon>
        <taxon>Albugo</taxon>
    </lineage>
</organism>
<evidence type="ECO:0000256" key="5">
    <source>
        <dbReference type="ARBA" id="ARBA00023242"/>
    </source>
</evidence>
<evidence type="ECO:0000256" key="6">
    <source>
        <dbReference type="PROSITE-ProRule" id="PRU00267"/>
    </source>
</evidence>
<gene>
    <name evidence="9" type="primary">AlNc14C105G6169</name>
    <name evidence="9" type="ORF">ALNC14_069800</name>
</gene>
<evidence type="ECO:0000256" key="3">
    <source>
        <dbReference type="ARBA" id="ARBA00023015"/>
    </source>
</evidence>
<evidence type="ECO:0000256" key="7">
    <source>
        <dbReference type="SAM" id="MobiDB-lite"/>
    </source>
</evidence>
<comment type="similarity">
    <text evidence="2">Belongs to the SNF5 family.</text>
</comment>
<evidence type="ECO:0000256" key="2">
    <source>
        <dbReference type="ARBA" id="ARBA00010239"/>
    </source>
</evidence>
<name>F0WHW1_9STRA</name>
<dbReference type="CDD" id="cd00084">
    <property type="entry name" value="HMG-box_SF"/>
    <property type="match status" value="1"/>
</dbReference>
<feature type="compositionally biased region" description="Acidic residues" evidence="7">
    <location>
        <begin position="428"/>
        <end position="455"/>
    </location>
</feature>